<protein>
    <submittedName>
        <fullName evidence="1">Uncharacterized protein</fullName>
    </submittedName>
</protein>
<dbReference type="EMBL" id="GGEC01008222">
    <property type="protein sequence ID" value="MBW88705.1"/>
    <property type="molecule type" value="Transcribed_RNA"/>
</dbReference>
<accession>A0A2P2J5G3</accession>
<proteinExistence type="predicted"/>
<sequence>MFIRDVKLAKCFT</sequence>
<reference evidence="1" key="1">
    <citation type="submission" date="2018-02" db="EMBL/GenBank/DDBJ databases">
        <title>Rhizophora mucronata_Transcriptome.</title>
        <authorList>
            <person name="Meera S.P."/>
            <person name="Sreeshan A."/>
            <person name="Augustine A."/>
        </authorList>
    </citation>
    <scope>NUCLEOTIDE SEQUENCE</scope>
    <source>
        <tissue evidence="1">Leaf</tissue>
    </source>
</reference>
<name>A0A2P2J5G3_RHIMU</name>
<evidence type="ECO:0000313" key="1">
    <source>
        <dbReference type="EMBL" id="MBW88705.1"/>
    </source>
</evidence>
<organism evidence="1">
    <name type="scientific">Rhizophora mucronata</name>
    <name type="common">Asiatic mangrove</name>
    <dbReference type="NCBI Taxonomy" id="61149"/>
    <lineage>
        <taxon>Eukaryota</taxon>
        <taxon>Viridiplantae</taxon>
        <taxon>Streptophyta</taxon>
        <taxon>Embryophyta</taxon>
        <taxon>Tracheophyta</taxon>
        <taxon>Spermatophyta</taxon>
        <taxon>Magnoliopsida</taxon>
        <taxon>eudicotyledons</taxon>
        <taxon>Gunneridae</taxon>
        <taxon>Pentapetalae</taxon>
        <taxon>rosids</taxon>
        <taxon>fabids</taxon>
        <taxon>Malpighiales</taxon>
        <taxon>Rhizophoraceae</taxon>
        <taxon>Rhizophora</taxon>
    </lineage>
</organism>